<reference evidence="5" key="1">
    <citation type="submission" date="2018-02" db="EMBL/GenBank/DDBJ databases">
        <authorList>
            <person name="Kim S.-K."/>
            <person name="Jung H.-I."/>
            <person name="Lee S.-W."/>
        </authorList>
    </citation>
    <scope>NUCLEOTIDE SEQUENCE</scope>
    <source>
        <strain evidence="5">SK3146</strain>
    </source>
</reference>
<proteinExistence type="inferred from homology"/>
<feature type="signal peptide" evidence="4">
    <location>
        <begin position="1"/>
        <end position="27"/>
    </location>
</feature>
<sequence>MRLRRRLYVRFGFAAALSLLLLAAATACESRGRPEASPAPEQVTTIAFSAPETGTGTAQRLAEDFMRLHPEIRVNITQLPPVSSMHDEYVNKLVSGDKDIDLFAMDVIWIKEFASAGWLAPLTPYFSQDDLKDISDIPLESVYSQGTMYALPWYADMGMLFYRKDLLEQIGQPPPRTWSELIEQSKLLQQKGLAEYGYLFQGNAYEGLTLNFLEQVWNNGGDIVENAGRWTLDDPEAVEALAFMQRLLKEGISPPRVLSLKETESREWFLQGKSAFLRSGPIVWGLAKNGNYPVQGKIGIAPLPVGPRGTLGGAGLGGFSIGMNAHITEPRRLAAIQFLKFLIGEEAQKQIAMNDSRMPAANRPYHDPDVLAFNPYYPEIESVLKHARFRPRVAQYSEISSVLQIGLHDALAEERKPDEVIQALNRILGQLPANNDGE</sequence>
<gene>
    <name evidence="5" type="ORF">SK3146_02150</name>
</gene>
<dbReference type="PANTHER" id="PTHR43649:SF34">
    <property type="entry name" value="ABC TRANSPORTER PERIPLASMIC-BINDING PROTEIN YCJN-RELATED"/>
    <property type="match status" value="1"/>
</dbReference>
<dbReference type="Gene3D" id="3.40.190.10">
    <property type="entry name" value="Periplasmic binding protein-like II"/>
    <property type="match status" value="2"/>
</dbReference>
<dbReference type="CDD" id="cd14750">
    <property type="entry name" value="PBP2_TMBP"/>
    <property type="match status" value="1"/>
</dbReference>
<dbReference type="Pfam" id="PF01547">
    <property type="entry name" value="SBP_bac_1"/>
    <property type="match status" value="1"/>
</dbReference>
<dbReference type="PANTHER" id="PTHR43649">
    <property type="entry name" value="ARABINOSE-BINDING PROTEIN-RELATED"/>
    <property type="match status" value="1"/>
</dbReference>
<dbReference type="InterPro" id="IPR050490">
    <property type="entry name" value="Bact_solute-bd_prot1"/>
</dbReference>
<evidence type="ECO:0000256" key="1">
    <source>
        <dbReference type="ARBA" id="ARBA00008520"/>
    </source>
</evidence>
<accession>A0ABY4RM42</accession>
<evidence type="ECO:0000256" key="2">
    <source>
        <dbReference type="ARBA" id="ARBA00022448"/>
    </source>
</evidence>
<evidence type="ECO:0000313" key="5">
    <source>
        <dbReference type="EMBL" id="UQZ82990.1"/>
    </source>
</evidence>
<evidence type="ECO:0000313" key="6">
    <source>
        <dbReference type="Proteomes" id="UP001057134"/>
    </source>
</evidence>
<reference evidence="5" key="2">
    <citation type="journal article" date="2021" name="J Anim Sci Technol">
        <title>Complete genome sequence of Paenibacillus konkukensis sp. nov. SK3146 as a potential probiotic strain.</title>
        <authorList>
            <person name="Jung H.I."/>
            <person name="Park S."/>
            <person name="Niu K.M."/>
            <person name="Lee S.W."/>
            <person name="Kothari D."/>
            <person name="Yi K.J."/>
            <person name="Kim S.K."/>
        </authorList>
    </citation>
    <scope>NUCLEOTIDE SEQUENCE</scope>
    <source>
        <strain evidence="5">SK3146</strain>
    </source>
</reference>
<dbReference type="RefSeq" id="WP_249865061.1">
    <property type="nucleotide sequence ID" value="NZ_CP027059.1"/>
</dbReference>
<evidence type="ECO:0000256" key="3">
    <source>
        <dbReference type="ARBA" id="ARBA00022729"/>
    </source>
</evidence>
<dbReference type="SUPFAM" id="SSF53850">
    <property type="entry name" value="Periplasmic binding protein-like II"/>
    <property type="match status" value="1"/>
</dbReference>
<dbReference type="InterPro" id="IPR006059">
    <property type="entry name" value="SBP"/>
</dbReference>
<name>A0ABY4RM42_9BACL</name>
<keyword evidence="2" id="KW-0813">Transport</keyword>
<organism evidence="5 6">
    <name type="scientific">Paenibacillus konkukensis</name>
    <dbReference type="NCBI Taxonomy" id="2020716"/>
    <lineage>
        <taxon>Bacteria</taxon>
        <taxon>Bacillati</taxon>
        <taxon>Bacillota</taxon>
        <taxon>Bacilli</taxon>
        <taxon>Bacillales</taxon>
        <taxon>Paenibacillaceae</taxon>
        <taxon>Paenibacillus</taxon>
    </lineage>
</organism>
<keyword evidence="6" id="KW-1185">Reference proteome</keyword>
<protein>
    <submittedName>
        <fullName evidence="5">ABC transporter-binding protein</fullName>
    </submittedName>
</protein>
<dbReference type="Proteomes" id="UP001057134">
    <property type="component" value="Chromosome"/>
</dbReference>
<dbReference type="PROSITE" id="PS51257">
    <property type="entry name" value="PROKAR_LIPOPROTEIN"/>
    <property type="match status" value="1"/>
</dbReference>
<comment type="similarity">
    <text evidence="1">Belongs to the bacterial solute-binding protein 1 family.</text>
</comment>
<keyword evidence="3 4" id="KW-0732">Signal</keyword>
<evidence type="ECO:0000256" key="4">
    <source>
        <dbReference type="SAM" id="SignalP"/>
    </source>
</evidence>
<dbReference type="EMBL" id="CP027059">
    <property type="protein sequence ID" value="UQZ82990.1"/>
    <property type="molecule type" value="Genomic_DNA"/>
</dbReference>
<feature type="chain" id="PRO_5046761214" evidence="4">
    <location>
        <begin position="28"/>
        <end position="438"/>
    </location>
</feature>